<dbReference type="AlphaFoldDB" id="A0A8S3EIH1"/>
<dbReference type="Gene3D" id="3.30.420.10">
    <property type="entry name" value="Ribonuclease H-like superfamily/Ribonuclease H"/>
    <property type="match status" value="1"/>
</dbReference>
<comment type="caution">
    <text evidence="1">The sequence shown here is derived from an EMBL/GenBank/DDBJ whole genome shotgun (WGS) entry which is preliminary data.</text>
</comment>
<name>A0A8S3EIH1_9BILA</name>
<dbReference type="GO" id="GO:0003676">
    <property type="term" value="F:nucleic acid binding"/>
    <property type="evidence" value="ECO:0007669"/>
    <property type="project" value="InterPro"/>
</dbReference>
<gene>
    <name evidence="1" type="ORF">BYL167_LOCUS58816</name>
</gene>
<accession>A0A8S3EIH1</accession>
<dbReference type="EMBL" id="CAJOBH010227444">
    <property type="protein sequence ID" value="CAF5057306.1"/>
    <property type="molecule type" value="Genomic_DNA"/>
</dbReference>
<organism evidence="1 2">
    <name type="scientific">Rotaria magnacalcarata</name>
    <dbReference type="NCBI Taxonomy" id="392030"/>
    <lineage>
        <taxon>Eukaryota</taxon>
        <taxon>Metazoa</taxon>
        <taxon>Spiralia</taxon>
        <taxon>Gnathifera</taxon>
        <taxon>Rotifera</taxon>
        <taxon>Eurotatoria</taxon>
        <taxon>Bdelloidea</taxon>
        <taxon>Philodinida</taxon>
        <taxon>Philodinidae</taxon>
        <taxon>Rotaria</taxon>
    </lineage>
</organism>
<proteinExistence type="predicted"/>
<sequence length="200" mass="23457">MNDEKYFLLSDQSVPTNRGYYSSDMSLTSPELKFKRVQKFERKLLVWIAISTNGISSSFFAKQRQAFNEKTYLEECIIKRLVPFIDTYHDKDKTLVWPGLASSHYSNIVTSYLSQNGIQFVDRYMNPQNCPQSRPIETLWSILTNMVYDQGWEAKNIDHLKQRIQEKIKEIDLNVVQSMFSDIRKQLRKIADHGPYHACS</sequence>
<protein>
    <submittedName>
        <fullName evidence="1">Uncharacterized protein</fullName>
    </submittedName>
</protein>
<evidence type="ECO:0000313" key="2">
    <source>
        <dbReference type="Proteomes" id="UP000681967"/>
    </source>
</evidence>
<evidence type="ECO:0000313" key="1">
    <source>
        <dbReference type="EMBL" id="CAF5057306.1"/>
    </source>
</evidence>
<dbReference type="Proteomes" id="UP000681967">
    <property type="component" value="Unassembled WGS sequence"/>
</dbReference>
<reference evidence="1" key="1">
    <citation type="submission" date="2021-02" db="EMBL/GenBank/DDBJ databases">
        <authorList>
            <person name="Nowell W R."/>
        </authorList>
    </citation>
    <scope>NUCLEOTIDE SEQUENCE</scope>
</reference>
<dbReference type="InterPro" id="IPR036397">
    <property type="entry name" value="RNaseH_sf"/>
</dbReference>